<evidence type="ECO:0000256" key="9">
    <source>
        <dbReference type="SAM" id="SignalP"/>
    </source>
</evidence>
<dbReference type="SUPFAM" id="SSF56925">
    <property type="entry name" value="OMPA-like"/>
    <property type="match status" value="1"/>
</dbReference>
<dbReference type="KEGG" id="mmaa:FR932_14540"/>
<dbReference type="Gene3D" id="2.40.160.20">
    <property type="match status" value="1"/>
</dbReference>
<feature type="signal peptide" evidence="9">
    <location>
        <begin position="1"/>
        <end position="25"/>
    </location>
</feature>
<reference evidence="10 11" key="1">
    <citation type="submission" date="2019-09" db="EMBL/GenBank/DDBJ databases">
        <title>Hybrid Assembly of the complete Genome of the Deep-Sea Bacterium Moritella marina from long Nanopore and Illumina reads.</title>
        <authorList>
            <person name="Magin S."/>
            <person name="Georgoulis A."/>
            <person name="Papadimitriou K."/>
            <person name="Iliakis G."/>
            <person name="Vorgias C.E."/>
        </authorList>
    </citation>
    <scope>NUCLEOTIDE SEQUENCE [LARGE SCALE GENOMIC DNA]</scope>
    <source>
        <strain evidence="10 11">MP-1</strain>
    </source>
</reference>
<comment type="subcellular location">
    <subcellularLocation>
        <location evidence="1">Cell outer membrane</location>
    </subcellularLocation>
</comment>
<dbReference type="InterPro" id="IPR011250">
    <property type="entry name" value="OMP/PagP_B-barrel"/>
</dbReference>
<evidence type="ECO:0000256" key="6">
    <source>
        <dbReference type="ARBA" id="ARBA00023136"/>
    </source>
</evidence>
<evidence type="ECO:0000256" key="4">
    <source>
        <dbReference type="ARBA" id="ARBA00022692"/>
    </source>
</evidence>
<dbReference type="EMBL" id="CP044399">
    <property type="protein sequence ID" value="QFI38985.1"/>
    <property type="molecule type" value="Genomic_DNA"/>
</dbReference>
<sequence>MNKKILSGLITASLLSATLAAPAIAHQQGDIIVRAGAIMVAPNESSENVGGAFGEFTVSDNTQLGLNFTYMATDNIGIELVAATPFSHDVGLDSLGGDIAEVHHLPPTLLAQYYFGNSGSKFRPYVGAGLNYTVFYDTKFNENGASKGLTDLDLSNSLGFAAQVGMDYKINEKWLVNASVMYADISTDVTFKLNGADVKAKTDIDPLVYMVSVGYVF</sequence>
<evidence type="ECO:0000256" key="1">
    <source>
        <dbReference type="ARBA" id="ARBA00004442"/>
    </source>
</evidence>
<organism evidence="10 11">
    <name type="scientific">Moritella marina ATCC 15381</name>
    <dbReference type="NCBI Taxonomy" id="1202962"/>
    <lineage>
        <taxon>Bacteria</taxon>
        <taxon>Pseudomonadati</taxon>
        <taxon>Pseudomonadota</taxon>
        <taxon>Gammaproteobacteria</taxon>
        <taxon>Alteromonadales</taxon>
        <taxon>Moritellaceae</taxon>
        <taxon>Moritella</taxon>
    </lineage>
</organism>
<dbReference type="Pfam" id="PF03922">
    <property type="entry name" value="OmpW"/>
    <property type="match status" value="1"/>
</dbReference>
<dbReference type="Proteomes" id="UP000327424">
    <property type="component" value="Chromosome"/>
</dbReference>
<dbReference type="GO" id="GO:0009279">
    <property type="term" value="C:cell outer membrane"/>
    <property type="evidence" value="ECO:0007669"/>
    <property type="project" value="UniProtKB-SubCell"/>
</dbReference>
<accession>A0A5J6WPZ2</accession>
<feature type="chain" id="PRO_5023816168" description="Outer membrane protein W" evidence="9">
    <location>
        <begin position="26"/>
        <end position="217"/>
    </location>
</feature>
<dbReference type="InterPro" id="IPR005618">
    <property type="entry name" value="OMPW"/>
</dbReference>
<evidence type="ECO:0000313" key="11">
    <source>
        <dbReference type="Proteomes" id="UP000327424"/>
    </source>
</evidence>
<dbReference type="RefSeq" id="WP_019441628.1">
    <property type="nucleotide sequence ID" value="NZ_ALOE01000020.1"/>
</dbReference>
<evidence type="ECO:0000256" key="2">
    <source>
        <dbReference type="ARBA" id="ARBA00009330"/>
    </source>
</evidence>
<keyword evidence="5 9" id="KW-0732">Signal</keyword>
<evidence type="ECO:0000256" key="7">
    <source>
        <dbReference type="ARBA" id="ARBA00023237"/>
    </source>
</evidence>
<dbReference type="GO" id="GO:0055085">
    <property type="term" value="P:transmembrane transport"/>
    <property type="evidence" value="ECO:0007669"/>
    <property type="project" value="TreeGrafter"/>
</dbReference>
<dbReference type="OrthoDB" id="9807574at2"/>
<dbReference type="FunFam" id="2.40.160.20:FF:000001">
    <property type="entry name" value="Outer membrane protein W"/>
    <property type="match status" value="1"/>
</dbReference>
<keyword evidence="7" id="KW-0998">Cell outer membrane</keyword>
<keyword evidence="4" id="KW-0812">Transmembrane</keyword>
<dbReference type="NCBIfam" id="NF008202">
    <property type="entry name" value="PRK10959.1"/>
    <property type="match status" value="1"/>
</dbReference>
<dbReference type="PANTHER" id="PTHR36920:SF1">
    <property type="entry name" value="OUTER MEMBRANE PROTEIN W"/>
    <property type="match status" value="1"/>
</dbReference>
<protein>
    <recommendedName>
        <fullName evidence="8">Outer membrane protein W</fullName>
    </recommendedName>
</protein>
<keyword evidence="11" id="KW-1185">Reference proteome</keyword>
<evidence type="ECO:0000256" key="5">
    <source>
        <dbReference type="ARBA" id="ARBA00022729"/>
    </source>
</evidence>
<dbReference type="PANTHER" id="PTHR36920">
    <property type="match status" value="1"/>
</dbReference>
<evidence type="ECO:0000256" key="8">
    <source>
        <dbReference type="ARBA" id="ARBA00074212"/>
    </source>
</evidence>
<name>A0A5J6WPZ2_MORMI</name>
<comment type="similarity">
    <text evidence="2">Belongs to the OmpW/AlkL family.</text>
</comment>
<dbReference type="AlphaFoldDB" id="A0A5J6WPZ2"/>
<keyword evidence="3" id="KW-1134">Transmembrane beta strand</keyword>
<evidence type="ECO:0000313" key="10">
    <source>
        <dbReference type="EMBL" id="QFI38985.1"/>
    </source>
</evidence>
<evidence type="ECO:0000256" key="3">
    <source>
        <dbReference type="ARBA" id="ARBA00022452"/>
    </source>
</evidence>
<proteinExistence type="inferred from homology"/>
<gene>
    <name evidence="10" type="primary">ompW</name>
    <name evidence="10" type="ORF">FR932_14540</name>
</gene>
<keyword evidence="6" id="KW-0472">Membrane</keyword>